<comment type="caution">
    <text evidence="9">The sequence shown here is derived from an EMBL/GenBank/DDBJ whole genome shotgun (WGS) entry which is preliminary data.</text>
</comment>
<dbReference type="EMBL" id="JAAAIP010000460">
    <property type="protein sequence ID" value="KAG0316759.1"/>
    <property type="molecule type" value="Genomic_DNA"/>
</dbReference>
<accession>A0A9P6RBT1</accession>
<keyword evidence="3 8" id="KW-1133">Transmembrane helix</keyword>
<evidence type="ECO:0008006" key="11">
    <source>
        <dbReference type="Google" id="ProtNLM"/>
    </source>
</evidence>
<evidence type="ECO:0000313" key="10">
    <source>
        <dbReference type="Proteomes" id="UP000738325"/>
    </source>
</evidence>
<gene>
    <name evidence="9" type="ORF">BGZ99_006694</name>
</gene>
<feature type="transmembrane region" description="Helical" evidence="8">
    <location>
        <begin position="12"/>
        <end position="35"/>
    </location>
</feature>
<keyword evidence="2 8" id="KW-0812">Transmembrane</keyword>
<sequence>MIVKPITGIIKLALVSMVALGLVFLETIGLILSPLGPFYKLYHRLISAIFVRVILGLLGIFWIKHEVVTLKRGRSAGANKPQTGRRNTTGDLIVSNWSSYIDVLYFAFRYDPVFTQIYPETLTVREVSFWEALRLSGSYPELSPPEGVKTLPLLEFVKTMHKKGAGPVVVFPEGTTTNNRAILKFVPIFKDCALPETSINIRILALKYDYSKFAPTFTVGLDNSYRLGHLFRTCAQFYNTLSVRSISPDESPSNPNFSAIDGLASTPSGAAIGVVEPVEEDALGGVIMNLMGRLTRFRKLGLTVQDKADFLDYFIVRNNGISPAKKAPVAQKPGPAAKSSVRSKRQ</sequence>
<dbReference type="SUPFAM" id="SSF69593">
    <property type="entry name" value="Glycerol-3-phosphate (1)-acyltransferase"/>
    <property type="match status" value="1"/>
</dbReference>
<dbReference type="PANTHER" id="PTHR23063">
    <property type="entry name" value="PHOSPHOLIPID ACYLTRANSFERASE"/>
    <property type="match status" value="1"/>
</dbReference>
<keyword evidence="4" id="KW-0443">Lipid metabolism</keyword>
<organism evidence="9 10">
    <name type="scientific">Dissophora globulifera</name>
    <dbReference type="NCBI Taxonomy" id="979702"/>
    <lineage>
        <taxon>Eukaryota</taxon>
        <taxon>Fungi</taxon>
        <taxon>Fungi incertae sedis</taxon>
        <taxon>Mucoromycota</taxon>
        <taxon>Mortierellomycotina</taxon>
        <taxon>Mortierellomycetes</taxon>
        <taxon>Mortierellales</taxon>
        <taxon>Mortierellaceae</taxon>
        <taxon>Dissophora</taxon>
    </lineage>
</organism>
<keyword evidence="10" id="KW-1185">Reference proteome</keyword>
<proteinExistence type="predicted"/>
<dbReference type="GO" id="GO:0016746">
    <property type="term" value="F:acyltransferase activity"/>
    <property type="evidence" value="ECO:0007669"/>
    <property type="project" value="UniProtKB-KW"/>
</dbReference>
<evidence type="ECO:0000313" key="9">
    <source>
        <dbReference type="EMBL" id="KAG0316759.1"/>
    </source>
</evidence>
<reference evidence="9" key="1">
    <citation type="journal article" date="2020" name="Fungal Divers.">
        <title>Resolving the Mortierellaceae phylogeny through synthesis of multi-gene phylogenetics and phylogenomics.</title>
        <authorList>
            <person name="Vandepol N."/>
            <person name="Liber J."/>
            <person name="Desiro A."/>
            <person name="Na H."/>
            <person name="Kennedy M."/>
            <person name="Barry K."/>
            <person name="Grigoriev I.V."/>
            <person name="Miller A.N."/>
            <person name="O'Donnell K."/>
            <person name="Stajich J.E."/>
            <person name="Bonito G."/>
        </authorList>
    </citation>
    <scope>NUCLEOTIDE SEQUENCE</scope>
    <source>
        <strain evidence="9">REB-010B</strain>
    </source>
</reference>
<dbReference type="AlphaFoldDB" id="A0A9P6RBT1"/>
<keyword evidence="5 8" id="KW-0472">Membrane</keyword>
<evidence type="ECO:0000256" key="2">
    <source>
        <dbReference type="ARBA" id="ARBA00022692"/>
    </source>
</evidence>
<name>A0A9P6RBT1_9FUNG</name>
<dbReference type="Proteomes" id="UP000738325">
    <property type="component" value="Unassembled WGS sequence"/>
</dbReference>
<feature type="region of interest" description="Disordered" evidence="7">
    <location>
        <begin position="324"/>
        <end position="346"/>
    </location>
</feature>
<evidence type="ECO:0000256" key="7">
    <source>
        <dbReference type="SAM" id="MobiDB-lite"/>
    </source>
</evidence>
<keyword evidence="1" id="KW-0808">Transferase</keyword>
<protein>
    <recommendedName>
        <fullName evidence="11">Phospholipid/glycerol acyltransferase domain-containing protein</fullName>
    </recommendedName>
</protein>
<evidence type="ECO:0000256" key="5">
    <source>
        <dbReference type="ARBA" id="ARBA00023136"/>
    </source>
</evidence>
<dbReference type="PANTHER" id="PTHR23063:SF60">
    <property type="entry name" value="LYSOPHOSPHATIDIC ACID:OLEOYL-COA ACYLTRANSFERASE 1"/>
    <property type="match status" value="1"/>
</dbReference>
<dbReference type="OrthoDB" id="272512at2759"/>
<dbReference type="GO" id="GO:0006629">
    <property type="term" value="P:lipid metabolic process"/>
    <property type="evidence" value="ECO:0007669"/>
    <property type="project" value="UniProtKB-KW"/>
</dbReference>
<evidence type="ECO:0000256" key="1">
    <source>
        <dbReference type="ARBA" id="ARBA00022679"/>
    </source>
</evidence>
<evidence type="ECO:0000256" key="8">
    <source>
        <dbReference type="SAM" id="Phobius"/>
    </source>
</evidence>
<feature type="transmembrane region" description="Helical" evidence="8">
    <location>
        <begin position="41"/>
        <end position="63"/>
    </location>
</feature>
<evidence type="ECO:0000256" key="4">
    <source>
        <dbReference type="ARBA" id="ARBA00023098"/>
    </source>
</evidence>
<keyword evidence="6" id="KW-0012">Acyltransferase</keyword>
<evidence type="ECO:0000256" key="6">
    <source>
        <dbReference type="ARBA" id="ARBA00023315"/>
    </source>
</evidence>
<evidence type="ECO:0000256" key="3">
    <source>
        <dbReference type="ARBA" id="ARBA00022989"/>
    </source>
</evidence>